<keyword evidence="2" id="KW-0503">Monooxygenase</keyword>
<name>A0ABP7SJV0_9ACTN</name>
<feature type="region of interest" description="Disordered" evidence="3">
    <location>
        <begin position="400"/>
        <end position="420"/>
    </location>
</feature>
<dbReference type="InterPro" id="IPR017972">
    <property type="entry name" value="Cyt_P450_CS"/>
</dbReference>
<comment type="caution">
    <text evidence="4">The sequence shown here is derived from an EMBL/GenBank/DDBJ whole genome shotgun (WGS) entry which is preliminary data.</text>
</comment>
<comment type="similarity">
    <text evidence="1 2">Belongs to the cytochrome P450 family.</text>
</comment>
<dbReference type="RefSeq" id="WP_345568017.1">
    <property type="nucleotide sequence ID" value="NZ_BAAAZX010000021.1"/>
</dbReference>
<evidence type="ECO:0000313" key="5">
    <source>
        <dbReference type="Proteomes" id="UP001500456"/>
    </source>
</evidence>
<keyword evidence="2" id="KW-0349">Heme</keyword>
<sequence>MGLNGTVEEASLHYEEAEQLIGQLLSYPPEDPYPLFHRVREIAPIHRRPSGVWTLARYDDITLALRDPRFIRDWVDMSRRQLGPDVDLARPMLESRRWQFQQSNPPEYMRKRSVFAKFLTPAAVDELRPEVERNADALLDAAQQRGEIELVAEFSYGMTLALICKILGFPPPEGGAAQWLDWFRAFGDSFQPVVTEQILKDADTGLLKLNAMMGDRLEQMRRRPGDNLITKLMQAEYDGAPLPDDEIIANAILMFSASVGTSADLISNVIVCLMQHRDQWDLVVQDPDKYVKAAVEETLRYDTSVTVNVPSRLAAEDVEIAGVTIPAGDVVVPLFAAGNRDPERFDDPDTFDITREDIRPLSFGGGPHVCPGQHLARAEAEIALRALAARFPDMRLVNDEAPRRTTSQQRGAAHLNVRLA</sequence>
<dbReference type="InterPro" id="IPR001128">
    <property type="entry name" value="Cyt_P450"/>
</dbReference>
<evidence type="ECO:0000256" key="3">
    <source>
        <dbReference type="SAM" id="MobiDB-lite"/>
    </source>
</evidence>
<evidence type="ECO:0000313" key="4">
    <source>
        <dbReference type="EMBL" id="GAA4012724.1"/>
    </source>
</evidence>
<keyword evidence="2" id="KW-0408">Iron</keyword>
<dbReference type="InterPro" id="IPR036396">
    <property type="entry name" value="Cyt_P450_sf"/>
</dbReference>
<reference evidence="5" key="1">
    <citation type="journal article" date="2019" name="Int. J. Syst. Evol. Microbiol.">
        <title>The Global Catalogue of Microorganisms (GCM) 10K type strain sequencing project: providing services to taxonomists for standard genome sequencing and annotation.</title>
        <authorList>
            <consortium name="The Broad Institute Genomics Platform"/>
            <consortium name="The Broad Institute Genome Sequencing Center for Infectious Disease"/>
            <person name="Wu L."/>
            <person name="Ma J."/>
        </authorList>
    </citation>
    <scope>NUCLEOTIDE SEQUENCE [LARGE SCALE GENOMIC DNA]</scope>
    <source>
        <strain evidence="5">JCM 16924</strain>
    </source>
</reference>
<dbReference type="SUPFAM" id="SSF48264">
    <property type="entry name" value="Cytochrome P450"/>
    <property type="match status" value="1"/>
</dbReference>
<dbReference type="PRINTS" id="PR00359">
    <property type="entry name" value="BP450"/>
</dbReference>
<dbReference type="PANTHER" id="PTHR46696">
    <property type="entry name" value="P450, PUTATIVE (EUROFUNG)-RELATED"/>
    <property type="match status" value="1"/>
</dbReference>
<evidence type="ECO:0000256" key="2">
    <source>
        <dbReference type="RuleBase" id="RU000461"/>
    </source>
</evidence>
<dbReference type="Proteomes" id="UP001500456">
    <property type="component" value="Unassembled WGS sequence"/>
</dbReference>
<dbReference type="InterPro" id="IPR002397">
    <property type="entry name" value="Cyt_P450_B"/>
</dbReference>
<protein>
    <submittedName>
        <fullName evidence="4">Cytochrome P450</fullName>
    </submittedName>
</protein>
<dbReference type="Pfam" id="PF00067">
    <property type="entry name" value="p450"/>
    <property type="match status" value="1"/>
</dbReference>
<dbReference type="PROSITE" id="PS00086">
    <property type="entry name" value="CYTOCHROME_P450"/>
    <property type="match status" value="1"/>
</dbReference>
<dbReference type="CDD" id="cd20625">
    <property type="entry name" value="CYP164-like"/>
    <property type="match status" value="1"/>
</dbReference>
<dbReference type="EMBL" id="BAAAZX010000021">
    <property type="protein sequence ID" value="GAA4012724.1"/>
    <property type="molecule type" value="Genomic_DNA"/>
</dbReference>
<keyword evidence="2" id="KW-0560">Oxidoreductase</keyword>
<evidence type="ECO:0000256" key="1">
    <source>
        <dbReference type="ARBA" id="ARBA00010617"/>
    </source>
</evidence>
<gene>
    <name evidence="4" type="ORF">GCM10022232_63520</name>
</gene>
<organism evidence="4 5">
    <name type="scientific">Streptomyces plumbiresistens</name>
    <dbReference type="NCBI Taxonomy" id="511811"/>
    <lineage>
        <taxon>Bacteria</taxon>
        <taxon>Bacillati</taxon>
        <taxon>Actinomycetota</taxon>
        <taxon>Actinomycetes</taxon>
        <taxon>Kitasatosporales</taxon>
        <taxon>Streptomycetaceae</taxon>
        <taxon>Streptomyces</taxon>
    </lineage>
</organism>
<keyword evidence="2" id="KW-0479">Metal-binding</keyword>
<proteinExistence type="inferred from homology"/>
<accession>A0ABP7SJV0</accession>
<dbReference type="PANTHER" id="PTHR46696:SF1">
    <property type="entry name" value="CYTOCHROME P450 YJIB-RELATED"/>
    <property type="match status" value="1"/>
</dbReference>
<keyword evidence="5" id="KW-1185">Reference proteome</keyword>
<dbReference type="Gene3D" id="1.10.630.10">
    <property type="entry name" value="Cytochrome P450"/>
    <property type="match status" value="1"/>
</dbReference>